<evidence type="ECO:0000313" key="2">
    <source>
        <dbReference type="Proteomes" id="UP000030686"/>
    </source>
</evidence>
<organism evidence="1 2">
    <name type="scientific">Penicillium roqueforti (strain FM164)</name>
    <dbReference type="NCBI Taxonomy" id="1365484"/>
    <lineage>
        <taxon>Eukaryota</taxon>
        <taxon>Fungi</taxon>
        <taxon>Dikarya</taxon>
        <taxon>Ascomycota</taxon>
        <taxon>Pezizomycotina</taxon>
        <taxon>Eurotiomycetes</taxon>
        <taxon>Eurotiomycetidae</taxon>
        <taxon>Eurotiales</taxon>
        <taxon>Aspergillaceae</taxon>
        <taxon>Penicillium</taxon>
    </lineage>
</organism>
<dbReference type="EMBL" id="HG792025">
    <property type="protein sequence ID" value="CDM38336.1"/>
    <property type="molecule type" value="Genomic_DNA"/>
</dbReference>
<evidence type="ECO:0000313" key="1">
    <source>
        <dbReference type="EMBL" id="CDM38336.1"/>
    </source>
</evidence>
<dbReference type="AlphaFoldDB" id="W6QQV4"/>
<protein>
    <submittedName>
        <fullName evidence="1">Uncharacterized protein</fullName>
    </submittedName>
</protein>
<reference evidence="1" key="1">
    <citation type="journal article" date="2014" name="Nat. Commun.">
        <title>Multiple recent horizontal transfers of a large genomic region in cheese making fungi.</title>
        <authorList>
            <person name="Cheeseman K."/>
            <person name="Ropars J."/>
            <person name="Renault P."/>
            <person name="Dupont J."/>
            <person name="Gouzy J."/>
            <person name="Branca A."/>
            <person name="Abraham A.L."/>
            <person name="Ceppi M."/>
            <person name="Conseiller E."/>
            <person name="Debuchy R."/>
            <person name="Malagnac F."/>
            <person name="Goarin A."/>
            <person name="Silar P."/>
            <person name="Lacoste S."/>
            <person name="Sallet E."/>
            <person name="Bensimon A."/>
            <person name="Giraud T."/>
            <person name="Brygoo Y."/>
        </authorList>
    </citation>
    <scope>NUCLEOTIDE SEQUENCE [LARGE SCALE GENOMIC DNA]</scope>
    <source>
        <strain evidence="1">FM164</strain>
    </source>
</reference>
<dbReference type="Proteomes" id="UP000030686">
    <property type="component" value="Unassembled WGS sequence"/>
</dbReference>
<sequence length="39" mass="4140">MGFDLGNNKLGYTLGIYSVGHGGHLTISPVRQAPTPITR</sequence>
<accession>W6QQV4</accession>
<proteinExistence type="predicted"/>
<name>W6QQV4_PENRF</name>
<keyword evidence="2" id="KW-1185">Reference proteome</keyword>
<gene>
    <name evidence="1" type="ORF">PROQFM164_S11g000039</name>
</gene>